<comment type="caution">
    <text evidence="3">The sequence shown here is derived from an EMBL/GenBank/DDBJ whole genome shotgun (WGS) entry which is preliminary data.</text>
</comment>
<feature type="region of interest" description="Disordered" evidence="2">
    <location>
        <begin position="227"/>
        <end position="263"/>
    </location>
</feature>
<accession>A0A1C7LU63</accession>
<feature type="coiled-coil region" evidence="1">
    <location>
        <begin position="163"/>
        <end position="197"/>
    </location>
</feature>
<dbReference type="Proteomes" id="UP000092993">
    <property type="component" value="Unassembled WGS sequence"/>
</dbReference>
<evidence type="ECO:0000313" key="3">
    <source>
        <dbReference type="EMBL" id="OBZ68068.1"/>
    </source>
</evidence>
<feature type="compositionally biased region" description="Basic and acidic residues" evidence="2">
    <location>
        <begin position="17"/>
        <end position="26"/>
    </location>
</feature>
<feature type="compositionally biased region" description="Polar residues" evidence="2">
    <location>
        <begin position="1"/>
        <end position="14"/>
    </location>
</feature>
<evidence type="ECO:0000256" key="1">
    <source>
        <dbReference type="SAM" id="Coils"/>
    </source>
</evidence>
<dbReference type="AlphaFoldDB" id="A0A1C7LU63"/>
<gene>
    <name evidence="3" type="ORF">A0H81_12018</name>
</gene>
<reference evidence="3 4" key="1">
    <citation type="submission" date="2016-03" db="EMBL/GenBank/DDBJ databases">
        <title>Whole genome sequencing of Grifola frondosa 9006-11.</title>
        <authorList>
            <person name="Min B."/>
            <person name="Park H."/>
            <person name="Kim J.-G."/>
            <person name="Cho H."/>
            <person name="Oh Y.-L."/>
            <person name="Kong W.-S."/>
            <person name="Choi I.-G."/>
        </authorList>
    </citation>
    <scope>NUCLEOTIDE SEQUENCE [LARGE SCALE GENOMIC DNA]</scope>
    <source>
        <strain evidence="3 4">9006-11</strain>
    </source>
</reference>
<keyword evidence="4" id="KW-1185">Reference proteome</keyword>
<evidence type="ECO:0000256" key="2">
    <source>
        <dbReference type="SAM" id="MobiDB-lite"/>
    </source>
</evidence>
<organism evidence="3 4">
    <name type="scientific">Grifola frondosa</name>
    <name type="common">Maitake</name>
    <name type="synonym">Polyporus frondosus</name>
    <dbReference type="NCBI Taxonomy" id="5627"/>
    <lineage>
        <taxon>Eukaryota</taxon>
        <taxon>Fungi</taxon>
        <taxon>Dikarya</taxon>
        <taxon>Basidiomycota</taxon>
        <taxon>Agaricomycotina</taxon>
        <taxon>Agaricomycetes</taxon>
        <taxon>Polyporales</taxon>
        <taxon>Grifolaceae</taxon>
        <taxon>Grifola</taxon>
    </lineage>
</organism>
<proteinExistence type="predicted"/>
<protein>
    <submittedName>
        <fullName evidence="3">Uncharacterized protein</fullName>
    </submittedName>
</protein>
<feature type="region of interest" description="Disordered" evidence="2">
    <location>
        <begin position="1"/>
        <end position="28"/>
    </location>
</feature>
<sequence>MSQTTDQSVQMTGQSDANDRASDASDRAMASHLHAGPLVLAAVAWMQRYSTQTMPCRGGVAIKTAPTAHTRRVKASHRDTRQYSKALKALVESFTRAYHPELPDSCCKCQIGGVHNFKMVLHYVVGMVGKWGALCLNCKQWHYPPQPQPTAAQIATVEAQRAADLREEEMQKDQKLAERLQRQLDRQALAAEKKELRLTDKVQKNRARMLECKRLLEESVSMIACTSRLDRGDDDSSSEDNSGKDEEKRRANKQPGVKASKQDDDLQEMRIVIWYENFQDPYVWNGRVSRRGFTVKTAIGVEETARLEALGITSTVLLQQWTDANDLCSWKDGIRTVTYVPGDPKSNSMTDVLMIGMSLVRLLLAAVIHFDAPYQAMSRVVSDWLDASVSDTSDGLDISVSDTSHAEQVVHMEVRERHDDCIGPGTSARSPIIPLAAGPIYNPTTIPVSLTHGASASLLRPHRMLCILHSLHCKCQTKMDASILHRGRDRRQDDRS</sequence>
<keyword evidence="1" id="KW-0175">Coiled coil</keyword>
<evidence type="ECO:0000313" key="4">
    <source>
        <dbReference type="Proteomes" id="UP000092993"/>
    </source>
</evidence>
<name>A0A1C7LU63_GRIFR</name>
<dbReference type="EMBL" id="LUGG01000022">
    <property type="protein sequence ID" value="OBZ68068.1"/>
    <property type="molecule type" value="Genomic_DNA"/>
</dbReference>